<dbReference type="EMBL" id="CAJPEV010000795">
    <property type="protein sequence ID" value="CAG0888597.1"/>
    <property type="molecule type" value="Genomic_DNA"/>
</dbReference>
<keyword evidence="1" id="KW-0880">Kelch repeat</keyword>
<evidence type="ECO:0000313" key="4">
    <source>
        <dbReference type="Proteomes" id="UP000677054"/>
    </source>
</evidence>
<dbReference type="PANTHER" id="PTHR24412:SF489">
    <property type="entry name" value="RING FINGER DOMAIN AND KELCH REPEAT-CONTAINING PROTEIN DDB_G0271372"/>
    <property type="match status" value="1"/>
</dbReference>
<dbReference type="Pfam" id="PF01344">
    <property type="entry name" value="Kelch_1"/>
    <property type="match status" value="2"/>
</dbReference>
<dbReference type="InterPro" id="IPR006652">
    <property type="entry name" value="Kelch_1"/>
</dbReference>
<dbReference type="AlphaFoldDB" id="A0A7R8X7E7"/>
<dbReference type="PANTHER" id="PTHR24412">
    <property type="entry name" value="KELCH PROTEIN"/>
    <property type="match status" value="1"/>
</dbReference>
<sequence>MNETGKIYRMNPHNWDLDEITDNPMSVDCAFAGMDRKLYVTEKGEMKMFDLEKREWKEGPKPLEYLHDWLTTAVSPGSIFICGGRNQNNAEQKSVFCFSVETGQWIRLCDMKYERSSLGTCYGDSCLHVIGGMTNSTKHERLDLRTSRWEELATLPVERWSHAVSPHEDHLLLAGGSGGREVFVYDRRSNSWREGPSMMEERDYHGLICWNRNLYAVGGWENSSVEVFDGTKWEIIKKYKISDFWRACRMMN</sequence>
<dbReference type="SMART" id="SM00612">
    <property type="entry name" value="Kelch"/>
    <property type="match status" value="3"/>
</dbReference>
<accession>A0A7R8X7E7</accession>
<gene>
    <name evidence="3" type="ORF">DSTB1V02_LOCUS5046</name>
</gene>
<organism evidence="3">
    <name type="scientific">Darwinula stevensoni</name>
    <dbReference type="NCBI Taxonomy" id="69355"/>
    <lineage>
        <taxon>Eukaryota</taxon>
        <taxon>Metazoa</taxon>
        <taxon>Ecdysozoa</taxon>
        <taxon>Arthropoda</taxon>
        <taxon>Crustacea</taxon>
        <taxon>Oligostraca</taxon>
        <taxon>Ostracoda</taxon>
        <taxon>Podocopa</taxon>
        <taxon>Podocopida</taxon>
        <taxon>Darwinulocopina</taxon>
        <taxon>Darwinuloidea</taxon>
        <taxon>Darwinulidae</taxon>
        <taxon>Darwinula</taxon>
    </lineage>
</organism>
<evidence type="ECO:0000256" key="2">
    <source>
        <dbReference type="ARBA" id="ARBA00022737"/>
    </source>
</evidence>
<dbReference type="Gene3D" id="2.120.10.80">
    <property type="entry name" value="Kelch-type beta propeller"/>
    <property type="match status" value="1"/>
</dbReference>
<dbReference type="Proteomes" id="UP000677054">
    <property type="component" value="Unassembled WGS sequence"/>
</dbReference>
<keyword evidence="2" id="KW-0677">Repeat</keyword>
<dbReference type="SUPFAM" id="SSF50965">
    <property type="entry name" value="Galactose oxidase, central domain"/>
    <property type="match status" value="1"/>
</dbReference>
<dbReference type="InterPro" id="IPR011043">
    <property type="entry name" value="Gal_Oxase/kelch_b-propeller"/>
</dbReference>
<name>A0A7R8X7E7_9CRUS</name>
<reference evidence="3" key="1">
    <citation type="submission" date="2020-11" db="EMBL/GenBank/DDBJ databases">
        <authorList>
            <person name="Tran Van P."/>
        </authorList>
    </citation>
    <scope>NUCLEOTIDE SEQUENCE</scope>
</reference>
<protein>
    <submittedName>
        <fullName evidence="3">Uncharacterized protein</fullName>
    </submittedName>
</protein>
<proteinExistence type="predicted"/>
<dbReference type="InterPro" id="IPR015915">
    <property type="entry name" value="Kelch-typ_b-propeller"/>
</dbReference>
<dbReference type="OrthoDB" id="191037at2759"/>
<evidence type="ECO:0000256" key="1">
    <source>
        <dbReference type="ARBA" id="ARBA00022441"/>
    </source>
</evidence>
<keyword evidence="4" id="KW-1185">Reference proteome</keyword>
<evidence type="ECO:0000313" key="3">
    <source>
        <dbReference type="EMBL" id="CAD7245171.1"/>
    </source>
</evidence>
<dbReference type="EMBL" id="LR900312">
    <property type="protein sequence ID" value="CAD7245171.1"/>
    <property type="molecule type" value="Genomic_DNA"/>
</dbReference>